<dbReference type="AlphaFoldDB" id="A0AAN6RZY5"/>
<sequence length="525" mass="57476">MRKAQSAKSLAAVKLECKYGDPAPNAQAKASANIPDAIMDFRGVVEQRMSQFHRVQTKLAAKLGLSTEALLEDDDRWTPFLLTRKHYGIRSEGQTHCVKLAKNEEMEDEPPGPPVAPGQPAIPLNHTTLASMLLKWTPIKQLVQHHLDHEGIKYEDEFPIQQEERRGRGEGQGYQVCREGVERYDDYSDAGAPSPADCWGAIGGLTPPVASDSKGAVNMPTLDFTETTVWTYVRIYEANIQNMHPLIIPKGLYAMVRLFLENVHRTTAKRSNSKHAEVASLAQYPDAGIKRKRSPGVDASDTPPGVSPSSSAPFKALVLLALALGKICLWKDKIPEVVPVTDPTQGSPVIRNGHPLSPLQGSPPSYAPMHLSSALPSPKEFMGSRRGSFQSGTSVLPSIIPFAKRNLDVIPGLDYFATATDILGGQLAGATLKHVYANILAGLYHGQLGRVMESYAYIRQAGYALQTKLRSSLDRLSKLNKQFQAKESAPKAVIHTLRDNQLVYAFWSCLQLERSVAALPCTSLD</sequence>
<dbReference type="Proteomes" id="UP001303473">
    <property type="component" value="Unassembled WGS sequence"/>
</dbReference>
<gene>
    <name evidence="2" type="ORF">QBC46DRAFT_367639</name>
</gene>
<comment type="caution">
    <text evidence="2">The sequence shown here is derived from an EMBL/GenBank/DDBJ whole genome shotgun (WGS) entry which is preliminary data.</text>
</comment>
<feature type="region of interest" description="Disordered" evidence="1">
    <location>
        <begin position="289"/>
        <end position="310"/>
    </location>
</feature>
<dbReference type="InterPro" id="IPR053181">
    <property type="entry name" value="EcdB-like_regulator"/>
</dbReference>
<proteinExistence type="predicted"/>
<evidence type="ECO:0000256" key="1">
    <source>
        <dbReference type="SAM" id="MobiDB-lite"/>
    </source>
</evidence>
<evidence type="ECO:0000313" key="2">
    <source>
        <dbReference type="EMBL" id="KAK3935359.1"/>
    </source>
</evidence>
<reference evidence="3" key="1">
    <citation type="journal article" date="2023" name="Mol. Phylogenet. Evol.">
        <title>Genome-scale phylogeny and comparative genomics of the fungal order Sordariales.</title>
        <authorList>
            <person name="Hensen N."/>
            <person name="Bonometti L."/>
            <person name="Westerberg I."/>
            <person name="Brannstrom I.O."/>
            <person name="Guillou S."/>
            <person name="Cros-Aarteil S."/>
            <person name="Calhoun S."/>
            <person name="Haridas S."/>
            <person name="Kuo A."/>
            <person name="Mondo S."/>
            <person name="Pangilinan J."/>
            <person name="Riley R."/>
            <person name="LaButti K."/>
            <person name="Andreopoulos B."/>
            <person name="Lipzen A."/>
            <person name="Chen C."/>
            <person name="Yan M."/>
            <person name="Daum C."/>
            <person name="Ng V."/>
            <person name="Clum A."/>
            <person name="Steindorff A."/>
            <person name="Ohm R.A."/>
            <person name="Martin F."/>
            <person name="Silar P."/>
            <person name="Natvig D.O."/>
            <person name="Lalanne C."/>
            <person name="Gautier V."/>
            <person name="Ament-Velasquez S.L."/>
            <person name="Kruys A."/>
            <person name="Hutchinson M.I."/>
            <person name="Powell A.J."/>
            <person name="Barry K."/>
            <person name="Miller A.N."/>
            <person name="Grigoriev I.V."/>
            <person name="Debuchy R."/>
            <person name="Gladieux P."/>
            <person name="Hiltunen Thoren M."/>
            <person name="Johannesson H."/>
        </authorList>
    </citation>
    <scope>NUCLEOTIDE SEQUENCE [LARGE SCALE GENOMIC DNA]</scope>
    <source>
        <strain evidence="3">CBS 340.73</strain>
    </source>
</reference>
<dbReference type="PANTHER" id="PTHR47785">
    <property type="entry name" value="ZN(II)2CYS6 TRANSCRIPTION FACTOR (EUROFUNG)-RELATED-RELATED"/>
    <property type="match status" value="1"/>
</dbReference>
<name>A0AAN6RZY5_9PEZI</name>
<dbReference type="EMBL" id="MU853927">
    <property type="protein sequence ID" value="KAK3935359.1"/>
    <property type="molecule type" value="Genomic_DNA"/>
</dbReference>
<organism evidence="2 3">
    <name type="scientific">Diplogelasinospora grovesii</name>
    <dbReference type="NCBI Taxonomy" id="303347"/>
    <lineage>
        <taxon>Eukaryota</taxon>
        <taxon>Fungi</taxon>
        <taxon>Dikarya</taxon>
        <taxon>Ascomycota</taxon>
        <taxon>Pezizomycotina</taxon>
        <taxon>Sordariomycetes</taxon>
        <taxon>Sordariomycetidae</taxon>
        <taxon>Sordariales</taxon>
        <taxon>Diplogelasinosporaceae</taxon>
        <taxon>Diplogelasinospora</taxon>
    </lineage>
</organism>
<protein>
    <submittedName>
        <fullName evidence="2">Uncharacterized protein</fullName>
    </submittedName>
</protein>
<accession>A0AAN6RZY5</accession>
<evidence type="ECO:0000313" key="3">
    <source>
        <dbReference type="Proteomes" id="UP001303473"/>
    </source>
</evidence>
<keyword evidence="3" id="KW-1185">Reference proteome</keyword>
<dbReference type="PANTHER" id="PTHR47785:SF4">
    <property type="entry name" value="ZN(II)2CYS6 TRANSCRIPTION FACTOR (EUROFUNG)"/>
    <property type="match status" value="1"/>
</dbReference>